<dbReference type="AlphaFoldDB" id="A0A438HJI8"/>
<reference evidence="2 3" key="1">
    <citation type="journal article" date="2018" name="PLoS Genet.">
        <title>Population sequencing reveals clonal diversity and ancestral inbreeding in the grapevine cultivar Chardonnay.</title>
        <authorList>
            <person name="Roach M.J."/>
            <person name="Johnson D.L."/>
            <person name="Bohlmann J."/>
            <person name="van Vuuren H.J."/>
            <person name="Jones S.J."/>
            <person name="Pretorius I.S."/>
            <person name="Schmidt S.A."/>
            <person name="Borneman A.R."/>
        </authorList>
    </citation>
    <scope>NUCLEOTIDE SEQUENCE [LARGE SCALE GENOMIC DNA]</scope>
    <source>
        <strain evidence="3">cv. Chardonnay</strain>
        <tissue evidence="2">Leaf</tissue>
    </source>
</reference>
<proteinExistence type="predicted"/>
<evidence type="ECO:0000313" key="3">
    <source>
        <dbReference type="Proteomes" id="UP000288805"/>
    </source>
</evidence>
<accession>A0A438HJI8</accession>
<dbReference type="PANTHER" id="PTHR11439">
    <property type="entry name" value="GAG-POL-RELATED RETROTRANSPOSON"/>
    <property type="match status" value="1"/>
</dbReference>
<name>A0A438HJI8_VITVI</name>
<dbReference type="PANTHER" id="PTHR11439:SF467">
    <property type="entry name" value="INTEGRASE CATALYTIC DOMAIN-CONTAINING PROTEIN"/>
    <property type="match status" value="1"/>
</dbReference>
<feature type="domain" description="Reverse transcriptase Ty1/copia-type" evidence="1">
    <location>
        <begin position="160"/>
        <end position="223"/>
    </location>
</feature>
<evidence type="ECO:0000313" key="2">
    <source>
        <dbReference type="EMBL" id="RVW84607.1"/>
    </source>
</evidence>
<dbReference type="SUPFAM" id="SSF56672">
    <property type="entry name" value="DNA/RNA polymerases"/>
    <property type="match status" value="1"/>
</dbReference>
<organism evidence="2 3">
    <name type="scientific">Vitis vinifera</name>
    <name type="common">Grape</name>
    <dbReference type="NCBI Taxonomy" id="29760"/>
    <lineage>
        <taxon>Eukaryota</taxon>
        <taxon>Viridiplantae</taxon>
        <taxon>Streptophyta</taxon>
        <taxon>Embryophyta</taxon>
        <taxon>Tracheophyta</taxon>
        <taxon>Spermatophyta</taxon>
        <taxon>Magnoliopsida</taxon>
        <taxon>eudicotyledons</taxon>
        <taxon>Gunneridae</taxon>
        <taxon>Pentapetalae</taxon>
        <taxon>rosids</taxon>
        <taxon>Vitales</taxon>
        <taxon>Vitaceae</taxon>
        <taxon>Viteae</taxon>
        <taxon>Vitis</taxon>
    </lineage>
</organism>
<dbReference type="Pfam" id="PF07727">
    <property type="entry name" value="RVT_2"/>
    <property type="match status" value="1"/>
</dbReference>
<dbReference type="EMBL" id="QGNW01000214">
    <property type="protein sequence ID" value="RVW84607.1"/>
    <property type="molecule type" value="Genomic_DNA"/>
</dbReference>
<protein>
    <submittedName>
        <fullName evidence="2">Copia protein</fullName>
    </submittedName>
</protein>
<gene>
    <name evidence="2" type="primary">GIP_96</name>
    <name evidence="2" type="ORF">CK203_048115</name>
</gene>
<dbReference type="InterPro" id="IPR043502">
    <property type="entry name" value="DNA/RNA_pol_sf"/>
</dbReference>
<comment type="caution">
    <text evidence="2">The sequence shown here is derived from an EMBL/GenBank/DDBJ whole genome shotgun (WGS) entry which is preliminary data.</text>
</comment>
<dbReference type="Proteomes" id="UP000288805">
    <property type="component" value="Unassembled WGS sequence"/>
</dbReference>
<evidence type="ECO:0000259" key="1">
    <source>
        <dbReference type="Pfam" id="PF07727"/>
    </source>
</evidence>
<dbReference type="CDD" id="cd09272">
    <property type="entry name" value="RNase_HI_RT_Ty1"/>
    <property type="match status" value="1"/>
</dbReference>
<sequence length="418" mass="46518">MAGGCRSSAVIGIVPDGVVGVVQVLLRRHFQVLQRRTSSIIQGAFRRHLTQVGSAAKAPLQAVEKWSRSIKKPRKISGARIEAGMGNRGCTPMDAARPISDAPMAWTIAGEGVVHMGGSEHVATGDEVVHKGGDDCYGELEDEVYMKQPKGFPSSDENVMDQCIYLKVSGSKVCFLVLYVDDILLATNDKDLLHEVKQFISKNFDMKDMGEASYVIGIKIHRDKFQGLDHWKATKKMMRHLQGTKDYKLMYKRTSNLEVVGYSDSNFVGYSDSNSRKSTSGYIFILVDGAISWKSIKQTLTAISTMEAEFIYCFEATSHGIWLKSFISGLRVMDSISRPLSIYCDNSTAVYMVKNNKSGSQIKHINIKYLAIKERVKEKKVVIEHISIELMITDPLTKGMPPLKFKDHVVNMGLSSLM</sequence>
<dbReference type="InterPro" id="IPR013103">
    <property type="entry name" value="RVT_2"/>
</dbReference>